<keyword evidence="2" id="KW-0378">Hydrolase</keyword>
<accession>A0A1T4LA94</accession>
<dbReference type="Gene3D" id="2.60.40.10">
    <property type="entry name" value="Immunoglobulins"/>
    <property type="match status" value="2"/>
</dbReference>
<dbReference type="InterPro" id="IPR008979">
    <property type="entry name" value="Galactose-bd-like_sf"/>
</dbReference>
<proteinExistence type="inferred from homology"/>
<gene>
    <name evidence="8" type="ORF">SAMN02745114_00812</name>
</gene>
<dbReference type="InterPro" id="IPR006102">
    <property type="entry name" value="Ig-like_GH2"/>
</dbReference>
<dbReference type="EMBL" id="FUWW01000007">
    <property type="protein sequence ID" value="SJZ51554.1"/>
    <property type="molecule type" value="Genomic_DNA"/>
</dbReference>
<dbReference type="PANTHER" id="PTHR42732">
    <property type="entry name" value="BETA-GALACTOSIDASE"/>
    <property type="match status" value="1"/>
</dbReference>
<dbReference type="Pfam" id="PF00703">
    <property type="entry name" value="Glyco_hydro_2"/>
    <property type="match status" value="1"/>
</dbReference>
<dbReference type="SUPFAM" id="SSF49785">
    <property type="entry name" value="Galactose-binding domain-like"/>
    <property type="match status" value="1"/>
</dbReference>
<dbReference type="PANTHER" id="PTHR42732:SF1">
    <property type="entry name" value="BETA-MANNOSIDASE"/>
    <property type="match status" value="1"/>
</dbReference>
<dbReference type="InterPro" id="IPR006101">
    <property type="entry name" value="Glyco_hydro_2"/>
</dbReference>
<name>A0A1T4LA94_9FIRM</name>
<dbReference type="RefSeq" id="WP_078768301.1">
    <property type="nucleotide sequence ID" value="NZ_FUWW01000007.1"/>
</dbReference>
<sequence length="745" mass="84302">MRNIITINENWSFTKENKTETVNLPHTWNGTDGQDGGNDYYRGTCIYQKEIAKADMPDGEEVYIQFDGVNSSAKVLFNGREIAVHHGGYSTFRAKLDGIKDSNTIVVEADNSPNDFVYPQQADFTFYGGIYRSVKLIGVPKVHFDLDYYGAPGIMVTPVVDGKNAKINMQAFADGEVQFDIISDGEVVCTKTANGKNPTAEAVIEDVRLWNGTIDPYLYTLKASLLVDGVAVDEVSTKFGVRSFKIDAQKGFILNGREYPLRGVSRHQDRPQIGNALNYEHHKEDIDLICEMGANTIRLAHYQHAQEFYDLCDERGLVIWAEIPYISRHMPNGVENTRTQMTELICQNYNHPCIVTWGLSNEITMGGASDKSLIDNHKMLNDLAHSLDKTRPTTLAALTMCGIDEEYVHISDILSYNHYFGWYGGNVSMYGPWFDDFHKKYPNRAIGISEYGCEALNWHTSTPEQGDYTEEYQAYYHEEVIKQIIDRPYLWATHVWNMFDFAADARSEGGENGMNHKGLVTFDRKYKKDSFYAYQAWLSDKPMVHICSKRYVDRVEPVTKVTVYSNQNEVELFANGKSVGKQTKGKYPFFYFEVENAGETALVAKAGECEDTAVIKKVDTFNEAYRMAEEGAVINWFEIDTPTGYFSINDTLGDIMSTFRGKIVLLSMIPMLKKALSSPDKPKEKKEKEKSSGGMSVMGFKINKTMLDIAKGFALKRAFSMLGGKFTKEQILTINKRLNKIKKKS</sequence>
<dbReference type="Proteomes" id="UP000190657">
    <property type="component" value="Unassembled WGS sequence"/>
</dbReference>
<dbReference type="Pfam" id="PF16355">
    <property type="entry name" value="DUF4982"/>
    <property type="match status" value="1"/>
</dbReference>
<dbReference type="SUPFAM" id="SSF51445">
    <property type="entry name" value="(Trans)glycosidases"/>
    <property type="match status" value="1"/>
</dbReference>
<dbReference type="PRINTS" id="PR00132">
    <property type="entry name" value="GLHYDRLASE2"/>
</dbReference>
<organism evidence="8 9">
    <name type="scientific">Eubacterium coprostanoligenes</name>
    <dbReference type="NCBI Taxonomy" id="290054"/>
    <lineage>
        <taxon>Bacteria</taxon>
        <taxon>Bacillati</taxon>
        <taxon>Bacillota</taxon>
        <taxon>Clostridia</taxon>
        <taxon>Eubacteriales</taxon>
        <taxon>Eubacteriaceae</taxon>
        <taxon>Eubacterium</taxon>
    </lineage>
</organism>
<dbReference type="GO" id="GO:0004553">
    <property type="term" value="F:hydrolase activity, hydrolyzing O-glycosyl compounds"/>
    <property type="evidence" value="ECO:0007669"/>
    <property type="project" value="InterPro"/>
</dbReference>
<reference evidence="8 9" key="1">
    <citation type="submission" date="2017-02" db="EMBL/GenBank/DDBJ databases">
        <authorList>
            <person name="Peterson S.W."/>
        </authorList>
    </citation>
    <scope>NUCLEOTIDE SEQUENCE [LARGE SCALE GENOMIC DNA]</scope>
    <source>
        <strain evidence="8 9">ATCC 51222</strain>
    </source>
</reference>
<feature type="domain" description="DUF4982" evidence="7">
    <location>
        <begin position="558"/>
        <end position="594"/>
    </location>
</feature>
<evidence type="ECO:0000256" key="2">
    <source>
        <dbReference type="ARBA" id="ARBA00022801"/>
    </source>
</evidence>
<dbReference type="STRING" id="290054.SAMN02745114_00812"/>
<dbReference type="InterPro" id="IPR036156">
    <property type="entry name" value="Beta-gal/glucu_dom_sf"/>
</dbReference>
<dbReference type="Gene3D" id="3.20.20.80">
    <property type="entry name" value="Glycosidases"/>
    <property type="match status" value="1"/>
</dbReference>
<evidence type="ECO:0000259" key="5">
    <source>
        <dbReference type="Pfam" id="PF02836"/>
    </source>
</evidence>
<keyword evidence="3" id="KW-0326">Glycosidase</keyword>
<feature type="domain" description="Glycoside hydrolase family 2 immunoglobulin-like beta-sandwich" evidence="4">
    <location>
        <begin position="182"/>
        <end position="242"/>
    </location>
</feature>
<dbReference type="InterPro" id="IPR006104">
    <property type="entry name" value="Glyco_hydro_2_N"/>
</dbReference>
<feature type="domain" description="Glycosyl hydrolases family 2 sugar binding" evidence="6">
    <location>
        <begin position="40"/>
        <end position="140"/>
    </location>
</feature>
<dbReference type="AlphaFoldDB" id="A0A1T4LA94"/>
<dbReference type="InterPro" id="IPR013783">
    <property type="entry name" value="Ig-like_fold"/>
</dbReference>
<evidence type="ECO:0000259" key="4">
    <source>
        <dbReference type="Pfam" id="PF00703"/>
    </source>
</evidence>
<protein>
    <submittedName>
        <fullName evidence="8">Beta-galactosidase</fullName>
    </submittedName>
</protein>
<dbReference type="SUPFAM" id="SSF49303">
    <property type="entry name" value="beta-Galactosidase/glucuronidase domain"/>
    <property type="match status" value="1"/>
</dbReference>
<evidence type="ECO:0000313" key="8">
    <source>
        <dbReference type="EMBL" id="SJZ51554.1"/>
    </source>
</evidence>
<dbReference type="Gene3D" id="2.60.120.260">
    <property type="entry name" value="Galactose-binding domain-like"/>
    <property type="match status" value="1"/>
</dbReference>
<dbReference type="OrthoDB" id="9762066at2"/>
<keyword evidence="9" id="KW-1185">Reference proteome</keyword>
<evidence type="ECO:0000256" key="1">
    <source>
        <dbReference type="ARBA" id="ARBA00007401"/>
    </source>
</evidence>
<evidence type="ECO:0000259" key="6">
    <source>
        <dbReference type="Pfam" id="PF02837"/>
    </source>
</evidence>
<dbReference type="InterPro" id="IPR051913">
    <property type="entry name" value="GH2_Domain-Containing"/>
</dbReference>
<dbReference type="Pfam" id="PF02836">
    <property type="entry name" value="Glyco_hydro_2_C"/>
    <property type="match status" value="1"/>
</dbReference>
<comment type="similarity">
    <text evidence="1">Belongs to the glycosyl hydrolase 2 family.</text>
</comment>
<dbReference type="InterPro" id="IPR032311">
    <property type="entry name" value="DUF4982"/>
</dbReference>
<evidence type="ECO:0000313" key="9">
    <source>
        <dbReference type="Proteomes" id="UP000190657"/>
    </source>
</evidence>
<feature type="domain" description="Glycoside hydrolase family 2 catalytic" evidence="5">
    <location>
        <begin position="250"/>
        <end position="531"/>
    </location>
</feature>
<dbReference type="GO" id="GO:0005975">
    <property type="term" value="P:carbohydrate metabolic process"/>
    <property type="evidence" value="ECO:0007669"/>
    <property type="project" value="InterPro"/>
</dbReference>
<evidence type="ECO:0000259" key="7">
    <source>
        <dbReference type="Pfam" id="PF16355"/>
    </source>
</evidence>
<evidence type="ECO:0000256" key="3">
    <source>
        <dbReference type="ARBA" id="ARBA00023295"/>
    </source>
</evidence>
<dbReference type="Pfam" id="PF02837">
    <property type="entry name" value="Glyco_hydro_2_N"/>
    <property type="match status" value="1"/>
</dbReference>
<dbReference type="InterPro" id="IPR006103">
    <property type="entry name" value="Glyco_hydro_2_cat"/>
</dbReference>
<dbReference type="InterPro" id="IPR017853">
    <property type="entry name" value="GH"/>
</dbReference>